<dbReference type="SUPFAM" id="SSF51430">
    <property type="entry name" value="NAD(P)-linked oxidoreductase"/>
    <property type="match status" value="1"/>
</dbReference>
<dbReference type="InterPro" id="IPR023210">
    <property type="entry name" value="NADP_OxRdtase_dom"/>
</dbReference>
<sequence length="124" mass="13731">MAEIRIGHSQVYAEQLGLGANAVGGHNLFDGLEDETGKQVVRTALNSGINLIDTAYAYGNGRSEELIGEVLKEKEYDRSRVVIATKAAHVPNKGRTFDNSPEFLKQSVEDALKRLQTDYIDIFY</sequence>
<dbReference type="PANTHER" id="PTHR42686">
    <property type="entry name" value="GH17980P-RELATED"/>
    <property type="match status" value="1"/>
</dbReference>
<dbReference type="PANTHER" id="PTHR42686:SF1">
    <property type="entry name" value="GH17980P-RELATED"/>
    <property type="match status" value="1"/>
</dbReference>
<dbReference type="GO" id="GO:0005829">
    <property type="term" value="C:cytosol"/>
    <property type="evidence" value="ECO:0007669"/>
    <property type="project" value="TreeGrafter"/>
</dbReference>
<dbReference type="Pfam" id="PF00248">
    <property type="entry name" value="Aldo_ket_red"/>
    <property type="match status" value="1"/>
</dbReference>
<dbReference type="GO" id="GO:0016491">
    <property type="term" value="F:oxidoreductase activity"/>
    <property type="evidence" value="ECO:0007669"/>
    <property type="project" value="InterPro"/>
</dbReference>
<organism evidence="2 3">
    <name type="scientific">Enterococcus faecium</name>
    <name type="common">Streptococcus faecium</name>
    <dbReference type="NCBI Taxonomy" id="1352"/>
    <lineage>
        <taxon>Bacteria</taxon>
        <taxon>Bacillati</taxon>
        <taxon>Bacillota</taxon>
        <taxon>Bacilli</taxon>
        <taxon>Lactobacillales</taxon>
        <taxon>Enterococcaceae</taxon>
        <taxon>Enterococcus</taxon>
    </lineage>
</organism>
<feature type="domain" description="NADP-dependent oxidoreductase" evidence="1">
    <location>
        <begin position="16"/>
        <end position="124"/>
    </location>
</feature>
<proteinExistence type="predicted"/>
<dbReference type="InterPro" id="IPR020471">
    <property type="entry name" value="AKR"/>
</dbReference>
<evidence type="ECO:0000313" key="3">
    <source>
        <dbReference type="Proteomes" id="UP000224303"/>
    </source>
</evidence>
<evidence type="ECO:0000259" key="1">
    <source>
        <dbReference type="Pfam" id="PF00248"/>
    </source>
</evidence>
<dbReference type="EMBL" id="PCGC01000618">
    <property type="protein sequence ID" value="PHL19899.1"/>
    <property type="molecule type" value="Genomic_DNA"/>
</dbReference>
<dbReference type="Proteomes" id="UP000224303">
    <property type="component" value="Unassembled WGS sequence"/>
</dbReference>
<evidence type="ECO:0000313" key="2">
    <source>
        <dbReference type="EMBL" id="PHL19899.1"/>
    </source>
</evidence>
<comment type="caution">
    <text evidence="2">The sequence shown here is derived from an EMBL/GenBank/DDBJ whole genome shotgun (WGS) entry which is preliminary data.</text>
</comment>
<dbReference type="RefSeq" id="WP_143353472.1">
    <property type="nucleotide sequence ID" value="NZ_JAKKQC010000045.1"/>
</dbReference>
<dbReference type="AlphaFoldDB" id="A0A2G0E5Z8"/>
<dbReference type="InterPro" id="IPR036812">
    <property type="entry name" value="NAD(P)_OxRdtase_dom_sf"/>
</dbReference>
<reference evidence="2 3" key="1">
    <citation type="submission" date="2017-10" db="EMBL/GenBank/DDBJ databases">
        <title>Draft genomes of the Enterococcus faecium isolated from human feces before and after Helicobacter pylori eradication therapy.</title>
        <authorList>
            <person name="Prianichniikov N.A."/>
            <person name="Glushchenko O.E."/>
            <person name="Malakhova M.V."/>
        </authorList>
    </citation>
    <scope>NUCLEOTIDE SEQUENCE [LARGE SCALE GENOMIC DNA]</scope>
    <source>
        <strain evidence="2 3">Hp_5-7</strain>
    </source>
</reference>
<name>A0A2G0E5Z8_ENTFC</name>
<protein>
    <submittedName>
        <fullName evidence="2">Oxidoreductase</fullName>
    </submittedName>
</protein>
<gene>
    <name evidence="2" type="ORF">CQR37_17645</name>
</gene>
<accession>A0A2G0E5Z8</accession>
<dbReference type="Gene3D" id="3.20.20.100">
    <property type="entry name" value="NADP-dependent oxidoreductase domain"/>
    <property type="match status" value="1"/>
</dbReference>
<feature type="non-terminal residue" evidence="2">
    <location>
        <position position="124"/>
    </location>
</feature>